<dbReference type="Proteomes" id="UP000193467">
    <property type="component" value="Unassembled WGS sequence"/>
</dbReference>
<name>A0A1Y2G3P2_9BASI</name>
<keyword evidence="3" id="KW-1185">Reference proteome</keyword>
<proteinExistence type="predicted"/>
<evidence type="ECO:0000313" key="3">
    <source>
        <dbReference type="Proteomes" id="UP000193467"/>
    </source>
</evidence>
<dbReference type="AlphaFoldDB" id="A0A1Y2G3P2"/>
<dbReference type="SUPFAM" id="SSF54695">
    <property type="entry name" value="POZ domain"/>
    <property type="match status" value="1"/>
</dbReference>
<dbReference type="STRING" id="106004.A0A1Y2G3P2"/>
<dbReference type="CDD" id="cd18186">
    <property type="entry name" value="BTB_POZ_ZBTB_KLHL-like"/>
    <property type="match status" value="1"/>
</dbReference>
<comment type="caution">
    <text evidence="2">The sequence shown here is derived from an EMBL/GenBank/DDBJ whole genome shotgun (WGS) entry which is preliminary data.</text>
</comment>
<gene>
    <name evidence="2" type="ORF">BCR35DRAFT_110031</name>
</gene>
<feature type="domain" description="BTB" evidence="1">
    <location>
        <begin position="30"/>
        <end position="90"/>
    </location>
</feature>
<dbReference type="InterPro" id="IPR000210">
    <property type="entry name" value="BTB/POZ_dom"/>
</dbReference>
<dbReference type="OrthoDB" id="3357985at2759"/>
<protein>
    <recommendedName>
        <fullName evidence="1">BTB domain-containing protein</fullName>
    </recommendedName>
</protein>
<dbReference type="InterPro" id="IPR011333">
    <property type="entry name" value="SKP1/BTB/POZ_sf"/>
</dbReference>
<sequence length="215" mass="24138">MAKRGNKASQDNATAAPALRLSPNFQSSSADIELRSKDGVRFLVHKANLSTASTVFADMFESSTSGDQERPSIELEESAEILERLLGYCYPRVNPVWNFEVEDDREFVRAIDKYHVPRAIEAGQTSLQLRFRGTDWPRRWTNSSPGFQTAFIAFSFASHFGLEELAALAFPHLLYDAGHLSFNSDVKWMLSADCPDGLSSTDKLRLVSWSPRPFL</sequence>
<evidence type="ECO:0000259" key="1">
    <source>
        <dbReference type="PROSITE" id="PS50097"/>
    </source>
</evidence>
<dbReference type="Pfam" id="PF00651">
    <property type="entry name" value="BTB"/>
    <property type="match status" value="1"/>
</dbReference>
<dbReference type="PROSITE" id="PS50097">
    <property type="entry name" value="BTB"/>
    <property type="match status" value="1"/>
</dbReference>
<dbReference type="Gene3D" id="3.30.710.10">
    <property type="entry name" value="Potassium Channel Kv1.1, Chain A"/>
    <property type="match status" value="1"/>
</dbReference>
<dbReference type="InParanoid" id="A0A1Y2G3P2"/>
<organism evidence="2 3">
    <name type="scientific">Leucosporidium creatinivorum</name>
    <dbReference type="NCBI Taxonomy" id="106004"/>
    <lineage>
        <taxon>Eukaryota</taxon>
        <taxon>Fungi</taxon>
        <taxon>Dikarya</taxon>
        <taxon>Basidiomycota</taxon>
        <taxon>Pucciniomycotina</taxon>
        <taxon>Microbotryomycetes</taxon>
        <taxon>Leucosporidiales</taxon>
        <taxon>Leucosporidium</taxon>
    </lineage>
</organism>
<accession>A0A1Y2G3P2</accession>
<dbReference type="SMART" id="SM00225">
    <property type="entry name" value="BTB"/>
    <property type="match status" value="1"/>
</dbReference>
<dbReference type="EMBL" id="MCGR01000003">
    <property type="protein sequence ID" value="ORY90940.1"/>
    <property type="molecule type" value="Genomic_DNA"/>
</dbReference>
<evidence type="ECO:0000313" key="2">
    <source>
        <dbReference type="EMBL" id="ORY90940.1"/>
    </source>
</evidence>
<reference evidence="2 3" key="1">
    <citation type="submission" date="2016-07" db="EMBL/GenBank/DDBJ databases">
        <title>Pervasive Adenine N6-methylation of Active Genes in Fungi.</title>
        <authorList>
            <consortium name="DOE Joint Genome Institute"/>
            <person name="Mondo S.J."/>
            <person name="Dannebaum R.O."/>
            <person name="Kuo R.C."/>
            <person name="Labutti K."/>
            <person name="Haridas S."/>
            <person name="Kuo A."/>
            <person name="Salamov A."/>
            <person name="Ahrendt S.R."/>
            <person name="Lipzen A."/>
            <person name="Sullivan W."/>
            <person name="Andreopoulos W.B."/>
            <person name="Clum A."/>
            <person name="Lindquist E."/>
            <person name="Daum C."/>
            <person name="Ramamoorthy G.K."/>
            <person name="Gryganskyi A."/>
            <person name="Culley D."/>
            <person name="Magnuson J.K."/>
            <person name="James T.Y."/>
            <person name="O'Malley M.A."/>
            <person name="Stajich J.E."/>
            <person name="Spatafora J.W."/>
            <person name="Visel A."/>
            <person name="Grigoriev I.V."/>
        </authorList>
    </citation>
    <scope>NUCLEOTIDE SEQUENCE [LARGE SCALE GENOMIC DNA]</scope>
    <source>
        <strain evidence="2 3">62-1032</strain>
    </source>
</reference>